<feature type="transmembrane region" description="Helical" evidence="8">
    <location>
        <begin position="104"/>
        <end position="129"/>
    </location>
</feature>
<dbReference type="Proteomes" id="UP000183920">
    <property type="component" value="Unassembled WGS sequence"/>
</dbReference>
<evidence type="ECO:0000256" key="3">
    <source>
        <dbReference type="ARBA" id="ARBA00022448"/>
    </source>
</evidence>
<keyword evidence="4" id="KW-1003">Cell membrane</keyword>
<dbReference type="RefSeq" id="WP_072063972.1">
    <property type="nucleotide sequence ID" value="NZ_CVRY01000004.1"/>
</dbReference>
<keyword evidence="3" id="KW-0813">Transport</keyword>
<keyword evidence="5 8" id="KW-0812">Transmembrane</keyword>
<dbReference type="AlphaFoldDB" id="A0A0G4Q9V0"/>
<keyword evidence="6 8" id="KW-1133">Transmembrane helix</keyword>
<accession>A0A0G4Q9V0</accession>
<comment type="similarity">
    <text evidence="2">Belongs to the auxin efflux carrier (TC 2.A.69) family.</text>
</comment>
<evidence type="ECO:0000313" key="9">
    <source>
        <dbReference type="EMBL" id="CRL62638.1"/>
    </source>
</evidence>
<dbReference type="Pfam" id="PF03547">
    <property type="entry name" value="Mem_trans"/>
    <property type="match status" value="1"/>
</dbReference>
<evidence type="ECO:0000256" key="8">
    <source>
        <dbReference type="SAM" id="Phobius"/>
    </source>
</evidence>
<feature type="transmembrane region" description="Helical" evidence="8">
    <location>
        <begin position="62"/>
        <end position="83"/>
    </location>
</feature>
<evidence type="ECO:0000313" key="10">
    <source>
        <dbReference type="Proteomes" id="UP000183920"/>
    </source>
</evidence>
<name>A0A0G4Q9V0_9GAMM</name>
<feature type="transmembrane region" description="Helical" evidence="8">
    <location>
        <begin position="229"/>
        <end position="258"/>
    </location>
</feature>
<gene>
    <name evidence="9" type="ORF">BN1804_02057</name>
</gene>
<dbReference type="GO" id="GO:0005886">
    <property type="term" value="C:plasma membrane"/>
    <property type="evidence" value="ECO:0007669"/>
    <property type="project" value="UniProtKB-SubCell"/>
</dbReference>
<comment type="subcellular location">
    <subcellularLocation>
        <location evidence="1">Cell membrane</location>
        <topology evidence="1">Multi-pass membrane protein</topology>
    </subcellularLocation>
</comment>
<reference evidence="10" key="1">
    <citation type="submission" date="2015-06" db="EMBL/GenBank/DDBJ databases">
        <authorList>
            <person name="Urmite Genomes"/>
        </authorList>
    </citation>
    <scope>NUCLEOTIDE SEQUENCE [LARGE SCALE GENOMIC DNA]</scope>
    <source>
        <strain evidence="10">CSUR P1867</strain>
    </source>
</reference>
<feature type="transmembrane region" description="Helical" evidence="8">
    <location>
        <begin position="135"/>
        <end position="152"/>
    </location>
</feature>
<dbReference type="PANTHER" id="PTHR36838:SF4">
    <property type="entry name" value="AUXIN EFFLUX CARRIER FAMILY PROTEIN"/>
    <property type="match status" value="1"/>
</dbReference>
<feature type="transmembrane region" description="Helical" evidence="8">
    <location>
        <begin position="189"/>
        <end position="208"/>
    </location>
</feature>
<evidence type="ECO:0000256" key="1">
    <source>
        <dbReference type="ARBA" id="ARBA00004651"/>
    </source>
</evidence>
<evidence type="ECO:0000256" key="5">
    <source>
        <dbReference type="ARBA" id="ARBA00022692"/>
    </source>
</evidence>
<feature type="transmembrane region" description="Helical" evidence="8">
    <location>
        <begin position="164"/>
        <end position="183"/>
    </location>
</feature>
<dbReference type="InterPro" id="IPR038770">
    <property type="entry name" value="Na+/solute_symporter_sf"/>
</dbReference>
<dbReference type="GO" id="GO:0055085">
    <property type="term" value="P:transmembrane transport"/>
    <property type="evidence" value="ECO:0007669"/>
    <property type="project" value="InterPro"/>
</dbReference>
<proteinExistence type="inferred from homology"/>
<sequence length="302" mass="32099">MQNVLLTLWPLFALIGLGAILRKNKTFEPAFWVGAEKLNYFLLFPALLLNSLANAPLSDPQLPHLAGAIFSIVIIVTLLCIILKKITGWSAGRFGAIVQGNIRFNTYLGLAIVADLFGVEGLGIAALILATLVPLSNVTSVLCLTAGQNVTLRQLIVPIIKNPLIISCVIGIIINLSGVGLPFGSDQFLKLLATTSLPLGLICIGAALHLSTLKAESKMIGVNTVTRLLIVPIVAYSVAYFLALSPLVMMLLVIFFSIPTAPTSYILTRQLGGDSELMAGIITSQTIFAAITLPIVLGFLIP</sequence>
<dbReference type="EMBL" id="CVRY01000004">
    <property type="protein sequence ID" value="CRL62638.1"/>
    <property type="molecule type" value="Genomic_DNA"/>
</dbReference>
<dbReference type="Gene3D" id="1.20.1530.20">
    <property type="match status" value="1"/>
</dbReference>
<evidence type="ECO:0000256" key="6">
    <source>
        <dbReference type="ARBA" id="ARBA00022989"/>
    </source>
</evidence>
<evidence type="ECO:0000256" key="2">
    <source>
        <dbReference type="ARBA" id="ARBA00010145"/>
    </source>
</evidence>
<evidence type="ECO:0000256" key="7">
    <source>
        <dbReference type="ARBA" id="ARBA00023136"/>
    </source>
</evidence>
<feature type="transmembrane region" description="Helical" evidence="8">
    <location>
        <begin position="278"/>
        <end position="301"/>
    </location>
</feature>
<protein>
    <submittedName>
        <fullName evidence="9">Membrane transport protein</fullName>
    </submittedName>
</protein>
<dbReference type="InterPro" id="IPR004776">
    <property type="entry name" value="Mem_transp_PIN-like"/>
</dbReference>
<keyword evidence="7 8" id="KW-0472">Membrane</keyword>
<evidence type="ECO:0000256" key="4">
    <source>
        <dbReference type="ARBA" id="ARBA00022475"/>
    </source>
</evidence>
<dbReference type="PANTHER" id="PTHR36838">
    <property type="entry name" value="AUXIN EFFLUX CARRIER FAMILY PROTEIN"/>
    <property type="match status" value="1"/>
</dbReference>
<organism evidence="9 10">
    <name type="scientific">Proteus penneri</name>
    <dbReference type="NCBI Taxonomy" id="102862"/>
    <lineage>
        <taxon>Bacteria</taxon>
        <taxon>Pseudomonadati</taxon>
        <taxon>Pseudomonadota</taxon>
        <taxon>Gammaproteobacteria</taxon>
        <taxon>Enterobacterales</taxon>
        <taxon>Morganellaceae</taxon>
        <taxon>Proteus</taxon>
    </lineage>
</organism>